<accession>A0A1L8CTU3</accession>
<feature type="domain" description="STAS" evidence="1">
    <location>
        <begin position="1"/>
        <end position="112"/>
    </location>
</feature>
<dbReference type="PROSITE" id="PS50801">
    <property type="entry name" value="STAS"/>
    <property type="match status" value="1"/>
</dbReference>
<dbReference type="OrthoDB" id="9797171at2"/>
<comment type="caution">
    <text evidence="2">The sequence shown here is derived from an EMBL/GenBank/DDBJ whole genome shotgun (WGS) entry which is preliminary data.</text>
</comment>
<evidence type="ECO:0000259" key="1">
    <source>
        <dbReference type="PROSITE" id="PS50801"/>
    </source>
</evidence>
<dbReference type="Pfam" id="PF01740">
    <property type="entry name" value="STAS"/>
    <property type="match status" value="1"/>
</dbReference>
<gene>
    <name evidence="2" type="ORF">cpu_07590</name>
</gene>
<evidence type="ECO:0000313" key="3">
    <source>
        <dbReference type="Proteomes" id="UP000187485"/>
    </source>
</evidence>
<protein>
    <submittedName>
        <fullName evidence="2">Anti-anti-sigma factor</fullName>
    </submittedName>
</protein>
<evidence type="ECO:0000313" key="2">
    <source>
        <dbReference type="EMBL" id="GAV22249.1"/>
    </source>
</evidence>
<dbReference type="CDD" id="cd07041">
    <property type="entry name" value="STAS_RsbR_RsbS_like"/>
    <property type="match status" value="1"/>
</dbReference>
<reference evidence="3" key="1">
    <citation type="submission" date="2016-12" db="EMBL/GenBank/DDBJ databases">
        <title>Draft Genome Sequences od Carboxydothermus pertinax and islandicus, Hydrogenogenic Carboxydotrophic Bacteria.</title>
        <authorList>
            <person name="Fukuyama Y."/>
            <person name="Ohmae K."/>
            <person name="Yoneda Y."/>
            <person name="Yoshida T."/>
            <person name="Sako Y."/>
        </authorList>
    </citation>
    <scope>NUCLEOTIDE SEQUENCE [LARGE SCALE GENOMIC DNA]</scope>
    <source>
        <strain evidence="3">Ug1</strain>
    </source>
</reference>
<dbReference type="Proteomes" id="UP000187485">
    <property type="component" value="Unassembled WGS sequence"/>
</dbReference>
<dbReference type="SUPFAM" id="SSF52091">
    <property type="entry name" value="SpoIIaa-like"/>
    <property type="match status" value="1"/>
</dbReference>
<dbReference type="InterPro" id="IPR051932">
    <property type="entry name" value="Bact_StressResp_Reg"/>
</dbReference>
<keyword evidence="3" id="KW-1185">Reference proteome</keyword>
<sequence length="117" mass="12806">MQVTILEINKVLICPLQGEILDLHVQQIQEEIIARLYKSGAKGVILDVSGLSLIDSFLGRVLVEITRMVKIMGAKAAITGITPHVAITIVELGLPLEHLRTFGSVEEAISYIGSEWE</sequence>
<dbReference type="EMBL" id="BDJK01000010">
    <property type="protein sequence ID" value="GAV22249.1"/>
    <property type="molecule type" value="Genomic_DNA"/>
</dbReference>
<proteinExistence type="predicted"/>
<dbReference type="AlphaFoldDB" id="A0A1L8CTU3"/>
<name>A0A1L8CTU3_9THEO</name>
<dbReference type="PANTHER" id="PTHR33745">
    <property type="entry name" value="RSBT ANTAGONIST PROTEIN RSBS-RELATED"/>
    <property type="match status" value="1"/>
</dbReference>
<dbReference type="STRING" id="870242.cpu_07590"/>
<dbReference type="InterPro" id="IPR002645">
    <property type="entry name" value="STAS_dom"/>
</dbReference>
<dbReference type="RefSeq" id="WP_075858739.1">
    <property type="nucleotide sequence ID" value="NZ_BDJK01000010.1"/>
</dbReference>
<dbReference type="InterPro" id="IPR036513">
    <property type="entry name" value="STAS_dom_sf"/>
</dbReference>
<dbReference type="Gene3D" id="3.30.750.24">
    <property type="entry name" value="STAS domain"/>
    <property type="match status" value="1"/>
</dbReference>
<dbReference type="PANTHER" id="PTHR33745:SF1">
    <property type="entry name" value="RSBT ANTAGONIST PROTEIN RSBS"/>
    <property type="match status" value="1"/>
</dbReference>
<organism evidence="2 3">
    <name type="scientific">Carboxydothermus pertinax</name>
    <dbReference type="NCBI Taxonomy" id="870242"/>
    <lineage>
        <taxon>Bacteria</taxon>
        <taxon>Bacillati</taxon>
        <taxon>Bacillota</taxon>
        <taxon>Clostridia</taxon>
        <taxon>Thermoanaerobacterales</taxon>
        <taxon>Thermoanaerobacteraceae</taxon>
        <taxon>Carboxydothermus</taxon>
    </lineage>
</organism>